<dbReference type="Proteomes" id="UP001302367">
    <property type="component" value="Chromosome 9"/>
</dbReference>
<feature type="region of interest" description="Disordered" evidence="1">
    <location>
        <begin position="580"/>
        <end position="662"/>
    </location>
</feature>
<feature type="compositionally biased region" description="Basic and acidic residues" evidence="1">
    <location>
        <begin position="34"/>
        <end position="43"/>
    </location>
</feature>
<feature type="region of interest" description="Disordered" evidence="1">
    <location>
        <begin position="29"/>
        <end position="63"/>
    </location>
</feature>
<sequence length="837" mass="88399">MAFSLQRITLAAAILLLCTTSSAAPQASSNAQFYHRDRYERDTTNSNGTSSTAGSNTSNGTTFLEPVIPPQVDDSVLLNLAPTTSVSLAWAGAGADSTPGSTQKRVMKRDGALLATADLGFKWPAITLDHSAYVSGVSCSNGVLTGTLTSQAYSYAKKKWPTHSDLVFITAADTCGPDNANVYFHATSLSFADPGLSFTAPGIPAVNITDVTISMVLQWGDIGTHNLRRSLTKRALFIPHGLQRRIDWGPVSSTIEWSKYLNNDEYLGTDENAPWDNAAKLFSWSKSENGAKPDDSYKKGEVASATGHHKRSNETSLMTRGESEKNFDYGVGLYCVECGFGGSLTAWGFIRTSYFTVVEAKIGLNGHMELGLYLGLNAFVTYENKWTSDQKKFYLVEWGIEGLATVGPFIGVQLQASFGVEASGQLLVGAGAEWPNIDITLDLKNPSDSSATGLAPNFLHKAEAQGELEITAGLGLPVELGIGLKLIGGYAFEATAGIVDTPSINFEGTFEISASVLDNGTIEHDINGGCYGIAWNVFFQNDIDFRLTATGFDNYETPLVDPYKSAPIAEGCIGYVKTGTDNSIADGDPEGSGADSGMTGNGMNDSEGNGMSGGDSEIGDDGDSGVGEIDDDDLAQSTTTSAGGKGVAATTTKAASNTTKRTTTMTTTTKKITTTTKVVTTTKKAAQTTKKATTKKAGATTKKAATTTKKVAAVTTKRSTTTTKKASLTTSNAPTCTSGKAVLKSNPNPAFICGKKTGTAYSNFLVGKPTKGMWKSLQQCADYCIPQATCMSFSWSPSTNLCTRYSLSSVQMSLKGTSTTAPSDATFYDRTCYGTSC</sequence>
<dbReference type="Pfam" id="PF00024">
    <property type="entry name" value="PAN_1"/>
    <property type="match status" value="1"/>
</dbReference>
<evidence type="ECO:0000256" key="2">
    <source>
        <dbReference type="SAM" id="SignalP"/>
    </source>
</evidence>
<dbReference type="InterPro" id="IPR003609">
    <property type="entry name" value="Pan_app"/>
</dbReference>
<keyword evidence="7" id="KW-1185">Reference proteome</keyword>
<protein>
    <recommendedName>
        <fullName evidence="3">Apple domain-containing protein</fullName>
    </recommendedName>
</protein>
<feature type="compositionally biased region" description="Acidic residues" evidence="1">
    <location>
        <begin position="617"/>
        <end position="634"/>
    </location>
</feature>
<feature type="compositionally biased region" description="Basic and acidic residues" evidence="1">
    <location>
        <begin position="289"/>
        <end position="301"/>
    </location>
</feature>
<feature type="compositionally biased region" description="Low complexity" evidence="1">
    <location>
        <begin position="44"/>
        <end position="62"/>
    </location>
</feature>
<feature type="compositionally biased region" description="Low complexity" evidence="1">
    <location>
        <begin position="637"/>
        <end position="662"/>
    </location>
</feature>
<dbReference type="SUPFAM" id="SSF57414">
    <property type="entry name" value="Hairpin loop containing domain-like"/>
    <property type="match status" value="1"/>
</dbReference>
<feature type="region of interest" description="Disordered" evidence="1">
    <location>
        <begin position="289"/>
        <end position="315"/>
    </location>
</feature>
<feature type="chain" id="PRO_5013841690" description="Apple domain-containing protein" evidence="2">
    <location>
        <begin position="24"/>
        <end position="837"/>
    </location>
</feature>
<feature type="domain" description="Apple" evidence="3">
    <location>
        <begin position="753"/>
        <end position="832"/>
    </location>
</feature>
<feature type="signal peptide" evidence="2">
    <location>
        <begin position="1"/>
        <end position="23"/>
    </location>
</feature>
<dbReference type="EMBL" id="LKMD01000107">
    <property type="protein sequence ID" value="PIA90291.1"/>
    <property type="molecule type" value="Genomic_DNA"/>
</dbReference>
<proteinExistence type="predicted"/>
<dbReference type="AlphaFoldDB" id="A0A2G5HCN3"/>
<accession>A0A2G5HCN3</accession>
<organism evidence="4 6">
    <name type="scientific">Cercospora beticola</name>
    <name type="common">Sugarbeet leaf spot fungus</name>
    <dbReference type="NCBI Taxonomy" id="122368"/>
    <lineage>
        <taxon>Eukaryota</taxon>
        <taxon>Fungi</taxon>
        <taxon>Dikarya</taxon>
        <taxon>Ascomycota</taxon>
        <taxon>Pezizomycotina</taxon>
        <taxon>Dothideomycetes</taxon>
        <taxon>Dothideomycetidae</taxon>
        <taxon>Mycosphaerellales</taxon>
        <taxon>Mycosphaerellaceae</taxon>
        <taxon>Cercospora</taxon>
    </lineage>
</organism>
<evidence type="ECO:0000313" key="7">
    <source>
        <dbReference type="Proteomes" id="UP001302367"/>
    </source>
</evidence>
<reference evidence="5 7" key="2">
    <citation type="submission" date="2023-09" db="EMBL/GenBank/DDBJ databases">
        <title>Complete-Gapless Cercospora beticola genome.</title>
        <authorList>
            <person name="Wyatt N.A."/>
            <person name="Spanner R.E."/>
            <person name="Bolton M.D."/>
        </authorList>
    </citation>
    <scope>NUCLEOTIDE SEQUENCE [LARGE SCALE GENOMIC DNA]</scope>
    <source>
        <strain evidence="5">Cb09-40</strain>
    </source>
</reference>
<gene>
    <name evidence="4" type="ORF">CB0940_11178</name>
    <name evidence="5" type="ORF">RHO25_012675</name>
</gene>
<evidence type="ECO:0000256" key="1">
    <source>
        <dbReference type="SAM" id="MobiDB-lite"/>
    </source>
</evidence>
<name>A0A2G5HCN3_CERBT</name>
<dbReference type="Pfam" id="PF22974">
    <property type="entry name" value="DUF7029"/>
    <property type="match status" value="1"/>
</dbReference>
<dbReference type="Proteomes" id="UP000230605">
    <property type="component" value="Chromosome 9"/>
</dbReference>
<evidence type="ECO:0000259" key="3">
    <source>
        <dbReference type="PROSITE" id="PS50948"/>
    </source>
</evidence>
<dbReference type="EMBL" id="CP134192">
    <property type="protein sequence ID" value="WPB08011.1"/>
    <property type="molecule type" value="Genomic_DNA"/>
</dbReference>
<keyword evidence="2" id="KW-0732">Signal</keyword>
<reference evidence="4 6" key="1">
    <citation type="submission" date="2015-10" db="EMBL/GenBank/DDBJ databases">
        <title>The cercosporin biosynthetic gene cluster was horizontally transferred to several fungal lineages and shown to be expanded in Cercospora beticola based on microsynteny with recipient genomes.</title>
        <authorList>
            <person name="De Jonge R."/>
            <person name="Ebert M.K."/>
            <person name="Suttle J.C."/>
            <person name="Jurick Ii W.M."/>
            <person name="Secor G.A."/>
            <person name="Thomma B.P."/>
            <person name="Van De Peer Y."/>
            <person name="Bolton M.D."/>
        </authorList>
    </citation>
    <scope>NUCLEOTIDE SEQUENCE [LARGE SCALE GENOMIC DNA]</scope>
    <source>
        <strain evidence="4 6">09-40</strain>
    </source>
</reference>
<dbReference type="PROSITE" id="PS50948">
    <property type="entry name" value="PAN"/>
    <property type="match status" value="1"/>
</dbReference>
<dbReference type="InterPro" id="IPR054293">
    <property type="entry name" value="DUF7029"/>
</dbReference>
<evidence type="ECO:0000313" key="5">
    <source>
        <dbReference type="EMBL" id="WPB08011.1"/>
    </source>
</evidence>
<evidence type="ECO:0000313" key="4">
    <source>
        <dbReference type="EMBL" id="PIA90291.1"/>
    </source>
</evidence>
<evidence type="ECO:0000313" key="6">
    <source>
        <dbReference type="Proteomes" id="UP000230605"/>
    </source>
</evidence>
<dbReference type="OrthoDB" id="3942793at2759"/>